<feature type="domain" description="ABM" evidence="1">
    <location>
        <begin position="5"/>
        <end position="94"/>
    </location>
</feature>
<evidence type="ECO:0000313" key="2">
    <source>
        <dbReference type="EMBL" id="MCQ8279818.1"/>
    </source>
</evidence>
<name>A0ABT1WAQ7_9PROT</name>
<dbReference type="Pfam" id="PF03992">
    <property type="entry name" value="ABM"/>
    <property type="match status" value="1"/>
</dbReference>
<dbReference type="PROSITE" id="PS51725">
    <property type="entry name" value="ABM"/>
    <property type="match status" value="1"/>
</dbReference>
<dbReference type="InterPro" id="IPR007138">
    <property type="entry name" value="ABM_dom"/>
</dbReference>
<dbReference type="EMBL" id="JAMSKV010000017">
    <property type="protein sequence ID" value="MCQ8279818.1"/>
    <property type="molecule type" value="Genomic_DNA"/>
</dbReference>
<comment type="caution">
    <text evidence="2">The sequence shown here is derived from an EMBL/GenBank/DDBJ whole genome shotgun (WGS) entry which is preliminary data.</text>
</comment>
<keyword evidence="3" id="KW-1185">Reference proteome</keyword>
<dbReference type="InterPro" id="IPR050744">
    <property type="entry name" value="AI-2_Isomerase_LsrG"/>
</dbReference>
<dbReference type="PANTHER" id="PTHR33336:SF3">
    <property type="entry name" value="ABM DOMAIN-CONTAINING PROTEIN"/>
    <property type="match status" value="1"/>
</dbReference>
<dbReference type="RefSeq" id="WP_422865307.1">
    <property type="nucleotide sequence ID" value="NZ_JAMSKV010000017.1"/>
</dbReference>
<sequence length="98" mass="10660">MTQEIALVAVAQAKPGAEAEVAAVIAPCATATRQEAGCRLYSVHTDLDRPGRFVFIERWASRDALAAHEKKAHFLAMAAAFETRLAEPLQVMILRELA</sequence>
<keyword evidence="2" id="KW-0560">Oxidoreductase</keyword>
<proteinExistence type="predicted"/>
<evidence type="ECO:0000313" key="3">
    <source>
        <dbReference type="Proteomes" id="UP001524587"/>
    </source>
</evidence>
<dbReference type="Gene3D" id="3.30.70.100">
    <property type="match status" value="1"/>
</dbReference>
<dbReference type="PANTHER" id="PTHR33336">
    <property type="entry name" value="QUINOL MONOOXYGENASE YGIN-RELATED"/>
    <property type="match status" value="1"/>
</dbReference>
<protein>
    <submittedName>
        <fullName evidence="2">Antibiotic biosynthesis monooxygenase</fullName>
    </submittedName>
</protein>
<dbReference type="GO" id="GO:0004497">
    <property type="term" value="F:monooxygenase activity"/>
    <property type="evidence" value="ECO:0007669"/>
    <property type="project" value="UniProtKB-KW"/>
</dbReference>
<keyword evidence="2" id="KW-0503">Monooxygenase</keyword>
<evidence type="ECO:0000259" key="1">
    <source>
        <dbReference type="PROSITE" id="PS51725"/>
    </source>
</evidence>
<gene>
    <name evidence="2" type="ORF">NFI95_15335</name>
</gene>
<reference evidence="2 3" key="1">
    <citation type="submission" date="2022-06" db="EMBL/GenBank/DDBJ databases">
        <title>Endosaccharibacter gen. nov., sp. nov., endophytic bacteria isolated from sugarcane.</title>
        <authorList>
            <person name="Pitiwittayakul N."/>
            <person name="Yukphan P."/>
            <person name="Charoenyingcharoen P."/>
            <person name="Tanasupawat S."/>
        </authorList>
    </citation>
    <scope>NUCLEOTIDE SEQUENCE [LARGE SCALE GENOMIC DNA]</scope>
    <source>
        <strain evidence="2 3">KSS8</strain>
    </source>
</reference>
<organism evidence="2 3">
    <name type="scientific">Endosaccharibacter trunci</name>
    <dbReference type="NCBI Taxonomy" id="2812733"/>
    <lineage>
        <taxon>Bacteria</taxon>
        <taxon>Pseudomonadati</taxon>
        <taxon>Pseudomonadota</taxon>
        <taxon>Alphaproteobacteria</taxon>
        <taxon>Acetobacterales</taxon>
        <taxon>Acetobacteraceae</taxon>
        <taxon>Endosaccharibacter</taxon>
    </lineage>
</organism>
<dbReference type="InterPro" id="IPR011008">
    <property type="entry name" value="Dimeric_a/b-barrel"/>
</dbReference>
<dbReference type="SUPFAM" id="SSF54909">
    <property type="entry name" value="Dimeric alpha+beta barrel"/>
    <property type="match status" value="1"/>
</dbReference>
<dbReference type="Proteomes" id="UP001524587">
    <property type="component" value="Unassembled WGS sequence"/>
</dbReference>
<accession>A0ABT1WAQ7</accession>